<dbReference type="PANTHER" id="PTHR16213">
    <property type="entry name" value="SELENOPROTEIN N"/>
    <property type="match status" value="1"/>
</dbReference>
<dbReference type="GO" id="GO:0005789">
    <property type="term" value="C:endoplasmic reticulum membrane"/>
    <property type="evidence" value="ECO:0007669"/>
    <property type="project" value="TreeGrafter"/>
</dbReference>
<feature type="compositionally biased region" description="Polar residues" evidence="1">
    <location>
        <begin position="48"/>
        <end position="73"/>
    </location>
</feature>
<feature type="domain" description="EF-hand" evidence="3">
    <location>
        <begin position="149"/>
        <end position="177"/>
    </location>
</feature>
<proteinExistence type="predicted"/>
<dbReference type="InterPro" id="IPR018247">
    <property type="entry name" value="EF_Hand_1_Ca_BS"/>
</dbReference>
<keyword evidence="2" id="KW-0472">Membrane</keyword>
<keyword evidence="2" id="KW-1133">Transmembrane helix</keyword>
<evidence type="ECO:0000259" key="3">
    <source>
        <dbReference type="PROSITE" id="PS50222"/>
    </source>
</evidence>
<dbReference type="OrthoDB" id="10062435at2759"/>
<dbReference type="STRING" id="37653.A0A0L8HM81"/>
<sequence>MASTTGPSGSVVTRSPAKSGNKSIPSSPKYSESRNRQKNKSSPKKSNEAASSSYRNSDNFSRDVNTNSSSNRNDVTKGQRMQNKKGKKTGDSKIKMKFFNCMKYMKSWLFWFSIIVAVVAILYKKSIDKLNYENAKQELLASVGEAGLKLFDQYDLDEDGYLSLNEFIPITHRLIDVRVPFEYNFQFDVEDEAFVMEASFVPLTPSSMKKIIEEGEQVMETQNCFAGLKEWQKPAKNLMIYSAKHFKPFLPTNPDFMNSVGKVYTLWEGSRFQYITGQMPSSNRYFPSLFTDNQAIFHSLLSMFHPRPFLLSRFEPQGAVACIRAYNSELVDIAFRIHAEFQLNERPNLPFWFTPAYFFGNLIINKNATSLMKFHLAVPTHNKLNVDMEWLTDVADEVNMEVNIGFLPKMELKSLSRSAVHTDQIDVEGIDEEVNNQEISSISWTEEISMEEAMKSMEARMFPFKEVPYYNFTSAFKKAQAERKLVHSIVLWGVLDDQSC</sequence>
<dbReference type="PANTHER" id="PTHR16213:SF78">
    <property type="entry name" value="SELENOPROTEIN N"/>
    <property type="match status" value="1"/>
</dbReference>
<dbReference type="PROSITE" id="PS50222">
    <property type="entry name" value="EF_HAND_2"/>
    <property type="match status" value="1"/>
</dbReference>
<feature type="transmembrane region" description="Helical" evidence="2">
    <location>
        <begin position="104"/>
        <end position="123"/>
    </location>
</feature>
<protein>
    <recommendedName>
        <fullName evidence="3">EF-hand domain-containing protein</fullName>
    </recommendedName>
</protein>
<accession>A0A0L8HM81</accession>
<reference evidence="4" key="1">
    <citation type="submission" date="2015-07" db="EMBL/GenBank/DDBJ databases">
        <title>MeaNS - Measles Nucleotide Surveillance Program.</title>
        <authorList>
            <person name="Tran T."/>
            <person name="Druce J."/>
        </authorList>
    </citation>
    <scope>NUCLEOTIDE SEQUENCE</scope>
    <source>
        <strain evidence="4">UCB-OBI-ISO-001</strain>
        <tissue evidence="4">Gonad</tissue>
    </source>
</reference>
<dbReference type="GO" id="GO:0055074">
    <property type="term" value="P:calcium ion homeostasis"/>
    <property type="evidence" value="ECO:0007669"/>
    <property type="project" value="TreeGrafter"/>
</dbReference>
<name>A0A0L8HM81_OCTBM</name>
<evidence type="ECO:0000313" key="4">
    <source>
        <dbReference type="EMBL" id="KOF90343.1"/>
    </source>
</evidence>
<feature type="compositionally biased region" description="Polar residues" evidence="1">
    <location>
        <begin position="1"/>
        <end position="30"/>
    </location>
</feature>
<keyword evidence="2" id="KW-0812">Transmembrane</keyword>
<evidence type="ECO:0000256" key="2">
    <source>
        <dbReference type="SAM" id="Phobius"/>
    </source>
</evidence>
<dbReference type="EMBL" id="KQ417791">
    <property type="protein sequence ID" value="KOF90343.1"/>
    <property type="molecule type" value="Genomic_DNA"/>
</dbReference>
<dbReference type="InterPro" id="IPR002048">
    <property type="entry name" value="EF_hand_dom"/>
</dbReference>
<evidence type="ECO:0000256" key="1">
    <source>
        <dbReference type="SAM" id="MobiDB-lite"/>
    </source>
</evidence>
<feature type="region of interest" description="Disordered" evidence="1">
    <location>
        <begin position="1"/>
        <end position="89"/>
    </location>
</feature>
<organism evidence="4">
    <name type="scientific">Octopus bimaculoides</name>
    <name type="common">California two-spotted octopus</name>
    <dbReference type="NCBI Taxonomy" id="37653"/>
    <lineage>
        <taxon>Eukaryota</taxon>
        <taxon>Metazoa</taxon>
        <taxon>Spiralia</taxon>
        <taxon>Lophotrochozoa</taxon>
        <taxon>Mollusca</taxon>
        <taxon>Cephalopoda</taxon>
        <taxon>Coleoidea</taxon>
        <taxon>Octopodiformes</taxon>
        <taxon>Octopoda</taxon>
        <taxon>Incirrata</taxon>
        <taxon>Octopodidae</taxon>
        <taxon>Octopus</taxon>
    </lineage>
</organism>
<gene>
    <name evidence="4" type="ORF">OCBIM_22011414mg</name>
</gene>
<dbReference type="GO" id="GO:0005509">
    <property type="term" value="F:calcium ion binding"/>
    <property type="evidence" value="ECO:0007669"/>
    <property type="project" value="InterPro"/>
</dbReference>
<dbReference type="PROSITE" id="PS00018">
    <property type="entry name" value="EF_HAND_1"/>
    <property type="match status" value="1"/>
</dbReference>
<dbReference type="AlphaFoldDB" id="A0A0L8HM81"/>